<protein>
    <submittedName>
        <fullName evidence="1">Putative sporulation protein YyaC</fullName>
    </submittedName>
</protein>
<dbReference type="InterPro" id="IPR023430">
    <property type="entry name" value="Pept_HybD-like_dom_sf"/>
</dbReference>
<evidence type="ECO:0000313" key="2">
    <source>
        <dbReference type="Proteomes" id="UP000280791"/>
    </source>
</evidence>
<proteinExistence type="predicted"/>
<keyword evidence="2" id="KW-1185">Reference proteome</keyword>
<comment type="caution">
    <text evidence="1">The sequence shown here is derived from an EMBL/GenBank/DDBJ whole genome shotgun (WGS) entry which is preliminary data.</text>
</comment>
<dbReference type="InterPro" id="IPR009665">
    <property type="entry name" value="YyaC"/>
</dbReference>
<dbReference type="AlphaFoldDB" id="A0A497YWH9"/>
<evidence type="ECO:0000313" key="1">
    <source>
        <dbReference type="EMBL" id="RLJ91264.1"/>
    </source>
</evidence>
<reference evidence="1 2" key="1">
    <citation type="submission" date="2018-10" db="EMBL/GenBank/DDBJ databases">
        <title>Genomic Encyclopedia of Type Strains, Phase IV (KMG-IV): sequencing the most valuable type-strain genomes for metagenomic binning, comparative biology and taxonomic classification.</title>
        <authorList>
            <person name="Goeker M."/>
        </authorList>
    </citation>
    <scope>NUCLEOTIDE SEQUENCE [LARGE SCALE GENOMIC DNA]</scope>
    <source>
        <strain evidence="1 2">DSM 20549</strain>
    </source>
</reference>
<dbReference type="NCBIfam" id="TIGR02841">
    <property type="entry name" value="spore_YyaC"/>
    <property type="match status" value="1"/>
</dbReference>
<name>A0A497YWH9_9BACL</name>
<sequence length="199" mass="22354">MMNTFRRHKLHEVAPKPKNTLQFNEQTAPEALQAIIDNLSAILRDARSEQREVVYLCIGSDRYIGDSLGPLTGSLIVENAKIERVYGTLEEPIHAFNLKPALKDIQKTYHHPLIICVDASLGAKEQVGDVLFVDAPLMPGKALERMLPETGDYHFQGIVNYLDPLPTSQFLNDTRLHTVMKLSRLIAHVITESEQQASQ</sequence>
<dbReference type="RefSeq" id="WP_241663131.1">
    <property type="nucleotide sequence ID" value="NZ_QBEW01000059.1"/>
</dbReference>
<dbReference type="SUPFAM" id="SSF53163">
    <property type="entry name" value="HybD-like"/>
    <property type="match status" value="1"/>
</dbReference>
<dbReference type="Pfam" id="PF06866">
    <property type="entry name" value="DUF1256"/>
    <property type="match status" value="1"/>
</dbReference>
<organism evidence="1 2">
    <name type="scientific">Planococcus citreus</name>
    <dbReference type="NCBI Taxonomy" id="1373"/>
    <lineage>
        <taxon>Bacteria</taxon>
        <taxon>Bacillati</taxon>
        <taxon>Bacillota</taxon>
        <taxon>Bacilli</taxon>
        <taxon>Bacillales</taxon>
        <taxon>Caryophanaceae</taxon>
        <taxon>Planococcus</taxon>
    </lineage>
</organism>
<dbReference type="Proteomes" id="UP000280791">
    <property type="component" value="Unassembled WGS sequence"/>
</dbReference>
<accession>A0A497YWH9</accession>
<dbReference type="EMBL" id="RCCP01000001">
    <property type="protein sequence ID" value="RLJ91264.1"/>
    <property type="molecule type" value="Genomic_DNA"/>
</dbReference>
<gene>
    <name evidence="1" type="ORF">DFR62_1424</name>
</gene>